<dbReference type="EMBL" id="JACHFZ010000003">
    <property type="protein sequence ID" value="MBB5292151.1"/>
    <property type="molecule type" value="Genomic_DNA"/>
</dbReference>
<evidence type="ECO:0000313" key="1">
    <source>
        <dbReference type="EMBL" id="MBB5292151.1"/>
    </source>
</evidence>
<dbReference type="RefSeq" id="WP_183254307.1">
    <property type="nucleotide sequence ID" value="NZ_BAAAFF010000002.1"/>
</dbReference>
<evidence type="ECO:0000313" key="2">
    <source>
        <dbReference type="Proteomes" id="UP000566663"/>
    </source>
</evidence>
<organism evidence="1 2">
    <name type="scientific">Brevundimonas basaltis</name>
    <dbReference type="NCBI Taxonomy" id="472166"/>
    <lineage>
        <taxon>Bacteria</taxon>
        <taxon>Pseudomonadati</taxon>
        <taxon>Pseudomonadota</taxon>
        <taxon>Alphaproteobacteria</taxon>
        <taxon>Caulobacterales</taxon>
        <taxon>Caulobacteraceae</taxon>
        <taxon>Brevundimonas</taxon>
    </lineage>
</organism>
<accession>A0A7W8HYA8</accession>
<sequence>MLDAAARATLPFTVELPPGFELVTGRPGPDFRIYTIRRGDQSFAMVYAGPASQFPIYSGEMVEAGGRASVVSTENGARHAREHLFQREGVTPREIHVWTMSLEGADRALAERIAQSVDVR</sequence>
<dbReference type="AlphaFoldDB" id="A0A7W8HYA8"/>
<protein>
    <submittedName>
        <fullName evidence="1">Uncharacterized protein</fullName>
    </submittedName>
</protein>
<comment type="caution">
    <text evidence="1">The sequence shown here is derived from an EMBL/GenBank/DDBJ whole genome shotgun (WGS) entry which is preliminary data.</text>
</comment>
<keyword evidence="2" id="KW-1185">Reference proteome</keyword>
<gene>
    <name evidence="1" type="ORF">HNQ67_001671</name>
</gene>
<dbReference type="Proteomes" id="UP000566663">
    <property type="component" value="Unassembled WGS sequence"/>
</dbReference>
<name>A0A7W8HYA8_9CAUL</name>
<reference evidence="1 2" key="1">
    <citation type="submission" date="2020-08" db="EMBL/GenBank/DDBJ databases">
        <title>Genomic Encyclopedia of Type Strains, Phase IV (KMG-IV): sequencing the most valuable type-strain genomes for metagenomic binning, comparative biology and taxonomic classification.</title>
        <authorList>
            <person name="Goeker M."/>
        </authorList>
    </citation>
    <scope>NUCLEOTIDE SEQUENCE [LARGE SCALE GENOMIC DNA]</scope>
    <source>
        <strain evidence="1 2">DSM 25335</strain>
    </source>
</reference>
<proteinExistence type="predicted"/>